<reference evidence="2" key="1">
    <citation type="journal article" date="2019" name="Int. J. Syst. Evol. Microbiol.">
        <title>The Global Catalogue of Microorganisms (GCM) 10K type strain sequencing project: providing services to taxonomists for standard genome sequencing and annotation.</title>
        <authorList>
            <consortium name="The Broad Institute Genomics Platform"/>
            <consortium name="The Broad Institute Genome Sequencing Center for Infectious Disease"/>
            <person name="Wu L."/>
            <person name="Ma J."/>
        </authorList>
    </citation>
    <scope>NUCLEOTIDE SEQUENCE [LARGE SCALE GENOMIC DNA]</scope>
    <source>
        <strain evidence="2">DT92</strain>
    </source>
</reference>
<evidence type="ECO:0000313" key="2">
    <source>
        <dbReference type="Proteomes" id="UP001597344"/>
    </source>
</evidence>
<organism evidence="1 2">
    <name type="scientific">Aquimarina celericrescens</name>
    <dbReference type="NCBI Taxonomy" id="1964542"/>
    <lineage>
        <taxon>Bacteria</taxon>
        <taxon>Pseudomonadati</taxon>
        <taxon>Bacteroidota</taxon>
        <taxon>Flavobacteriia</taxon>
        <taxon>Flavobacteriales</taxon>
        <taxon>Flavobacteriaceae</taxon>
        <taxon>Aquimarina</taxon>
    </lineage>
</organism>
<proteinExistence type="predicted"/>
<protein>
    <recommendedName>
        <fullName evidence="3">STAS/SEC14 domain-containing protein</fullName>
    </recommendedName>
</protein>
<keyword evidence="2" id="KW-1185">Reference proteome</keyword>
<evidence type="ECO:0008006" key="3">
    <source>
        <dbReference type="Google" id="ProtNLM"/>
    </source>
</evidence>
<dbReference type="EMBL" id="JBHUHY010000016">
    <property type="protein sequence ID" value="MFD2188144.1"/>
    <property type="molecule type" value="Genomic_DNA"/>
</dbReference>
<sequence>MSKFYHYDLDYCEIFVLENLIIKQIYEGEIVTPNYINELENVIHKHFKNKPIVYLSNRTFSYSVDPLVYKKAAKIKNLLGIGIIVGADNNIENAKFEGKFYDKSFEVFRSFDQAMIWVRKILFSND</sequence>
<accession>A0ABW5AYN3</accession>
<dbReference type="RefSeq" id="WP_378321162.1">
    <property type="nucleotide sequence ID" value="NZ_JBHUHY010000016.1"/>
</dbReference>
<evidence type="ECO:0000313" key="1">
    <source>
        <dbReference type="EMBL" id="MFD2188144.1"/>
    </source>
</evidence>
<comment type="caution">
    <text evidence="1">The sequence shown here is derived from an EMBL/GenBank/DDBJ whole genome shotgun (WGS) entry which is preliminary data.</text>
</comment>
<gene>
    <name evidence="1" type="ORF">ACFSJT_15175</name>
</gene>
<name>A0ABW5AYN3_9FLAO</name>
<dbReference type="Proteomes" id="UP001597344">
    <property type="component" value="Unassembled WGS sequence"/>
</dbReference>